<gene>
    <name evidence="1" type="ORF">C1645_834792</name>
</gene>
<keyword evidence="2" id="KW-1185">Reference proteome</keyword>
<organism evidence="1 2">
    <name type="scientific">Glomus cerebriforme</name>
    <dbReference type="NCBI Taxonomy" id="658196"/>
    <lineage>
        <taxon>Eukaryota</taxon>
        <taxon>Fungi</taxon>
        <taxon>Fungi incertae sedis</taxon>
        <taxon>Mucoromycota</taxon>
        <taxon>Glomeromycotina</taxon>
        <taxon>Glomeromycetes</taxon>
        <taxon>Glomerales</taxon>
        <taxon>Glomeraceae</taxon>
        <taxon>Glomus</taxon>
    </lineage>
</organism>
<accession>A0A397S9Z0</accession>
<dbReference type="Proteomes" id="UP000265703">
    <property type="component" value="Unassembled WGS sequence"/>
</dbReference>
<proteinExistence type="predicted"/>
<name>A0A397S9Z0_9GLOM</name>
<sequence length="83" mass="9768">MLQVAKEYDQFVESESPNYSKDQTAEEICAILNNTHLYDDDEYDNEYNEAEIAKFIAFTITDNQEIIPTQNLEILNILVWIQF</sequence>
<evidence type="ECO:0000313" key="2">
    <source>
        <dbReference type="Proteomes" id="UP000265703"/>
    </source>
</evidence>
<dbReference type="EMBL" id="QKYT01000629">
    <property type="protein sequence ID" value="RIA82788.1"/>
    <property type="molecule type" value="Genomic_DNA"/>
</dbReference>
<comment type="caution">
    <text evidence="1">The sequence shown here is derived from an EMBL/GenBank/DDBJ whole genome shotgun (WGS) entry which is preliminary data.</text>
</comment>
<dbReference type="OrthoDB" id="2311577at2759"/>
<evidence type="ECO:0000313" key="1">
    <source>
        <dbReference type="EMBL" id="RIA82788.1"/>
    </source>
</evidence>
<dbReference type="AlphaFoldDB" id="A0A397S9Z0"/>
<protein>
    <submittedName>
        <fullName evidence="1">Uncharacterized protein</fullName>
    </submittedName>
</protein>
<reference evidence="1 2" key="1">
    <citation type="submission" date="2018-06" db="EMBL/GenBank/DDBJ databases">
        <title>Comparative genomics reveals the genomic features of Rhizophagus irregularis, R. cerebriforme, R. diaphanum and Gigaspora rosea, and their symbiotic lifestyle signature.</title>
        <authorList>
            <person name="Morin E."/>
            <person name="San Clemente H."/>
            <person name="Chen E.C.H."/>
            <person name="De La Providencia I."/>
            <person name="Hainaut M."/>
            <person name="Kuo A."/>
            <person name="Kohler A."/>
            <person name="Murat C."/>
            <person name="Tang N."/>
            <person name="Roy S."/>
            <person name="Loubradou J."/>
            <person name="Henrissat B."/>
            <person name="Grigoriev I.V."/>
            <person name="Corradi N."/>
            <person name="Roux C."/>
            <person name="Martin F.M."/>
        </authorList>
    </citation>
    <scope>NUCLEOTIDE SEQUENCE [LARGE SCALE GENOMIC DNA]</scope>
    <source>
        <strain evidence="1 2">DAOM 227022</strain>
    </source>
</reference>